<accession>A0A1I1PS29</accession>
<dbReference type="RefSeq" id="WP_091987575.1">
    <property type="nucleotide sequence ID" value="NZ_FOLO01000034.1"/>
</dbReference>
<proteinExistence type="predicted"/>
<evidence type="ECO:0000313" key="2">
    <source>
        <dbReference type="Proteomes" id="UP000198862"/>
    </source>
</evidence>
<dbReference type="EMBL" id="FOLO01000034">
    <property type="protein sequence ID" value="SFD12701.1"/>
    <property type="molecule type" value="Genomic_DNA"/>
</dbReference>
<sequence length="102" mass="11455">MLNYKECAKNKDEIRKAVCDINLITNNVVDNIIMVKHDVNIALELLNDTLEKNLPFMGLEDDQEALIAQTTDTVMVSVKKALGSLNTISIDMDKIKSQSNKF</sequence>
<protein>
    <submittedName>
        <fullName evidence="1">Uncharacterized protein</fullName>
    </submittedName>
</protein>
<reference evidence="1 2" key="1">
    <citation type="submission" date="2016-10" db="EMBL/GenBank/DDBJ databases">
        <authorList>
            <person name="de Groot N.N."/>
        </authorList>
    </citation>
    <scope>NUCLEOTIDE SEQUENCE [LARGE SCALE GENOMIC DNA]</scope>
    <source>
        <strain evidence="1 2">DSM 6059</strain>
    </source>
</reference>
<keyword evidence="2" id="KW-1185">Reference proteome</keyword>
<organism evidence="1 2">
    <name type="scientific">Pseudoalteromonas denitrificans DSM 6059</name>
    <dbReference type="NCBI Taxonomy" id="1123010"/>
    <lineage>
        <taxon>Bacteria</taxon>
        <taxon>Pseudomonadati</taxon>
        <taxon>Pseudomonadota</taxon>
        <taxon>Gammaproteobacteria</taxon>
        <taxon>Alteromonadales</taxon>
        <taxon>Pseudoalteromonadaceae</taxon>
        <taxon>Pseudoalteromonas</taxon>
    </lineage>
</organism>
<evidence type="ECO:0000313" key="1">
    <source>
        <dbReference type="EMBL" id="SFD12701.1"/>
    </source>
</evidence>
<dbReference type="Proteomes" id="UP000198862">
    <property type="component" value="Unassembled WGS sequence"/>
</dbReference>
<name>A0A1I1PS29_9GAMM</name>
<gene>
    <name evidence="1" type="ORF">SAMN02745724_03576</name>
</gene>
<dbReference type="AlphaFoldDB" id="A0A1I1PS29"/>
<dbReference type="STRING" id="1123010.SAMN02745724_03576"/>